<protein>
    <recommendedName>
        <fullName evidence="3">DUF192 domain-containing protein</fullName>
    </recommendedName>
</protein>
<dbReference type="PANTHER" id="PTHR37953">
    <property type="entry name" value="UPF0127 PROTEIN MJ1496"/>
    <property type="match status" value="1"/>
</dbReference>
<dbReference type="Pfam" id="PF02643">
    <property type="entry name" value="DUF192"/>
    <property type="match status" value="1"/>
</dbReference>
<comment type="caution">
    <text evidence="1">The sequence shown here is derived from an EMBL/GenBank/DDBJ whole genome shotgun (WGS) entry which is preliminary data.</text>
</comment>
<sequence>MKQLLLFLCISVAFVSCKETVNPQVKTQDISFTKEGELTLLKADGTPIKTLDVEFAETDYERQTGLMYRKSMEDKQSMLFIFKSALPQSFYMKNTFIPLDIIYIDQNKKIVSFQKNAIPLNETGLPSEVPAMYVLEIKAGLADAWNLEVGDSISFTKN</sequence>
<evidence type="ECO:0008006" key="3">
    <source>
        <dbReference type="Google" id="ProtNLM"/>
    </source>
</evidence>
<gene>
    <name evidence="1" type="ORF">C8N46_105340</name>
</gene>
<dbReference type="InterPro" id="IPR038695">
    <property type="entry name" value="Saro_0823-like_sf"/>
</dbReference>
<accession>A0A2T6BYP2</accession>
<reference evidence="1 2" key="1">
    <citation type="submission" date="2018-04" db="EMBL/GenBank/DDBJ databases">
        <title>Genomic Encyclopedia of Archaeal and Bacterial Type Strains, Phase II (KMG-II): from individual species to whole genera.</title>
        <authorList>
            <person name="Goeker M."/>
        </authorList>
    </citation>
    <scope>NUCLEOTIDE SEQUENCE [LARGE SCALE GENOMIC DNA]</scope>
    <source>
        <strain evidence="1 2">DSM 25731</strain>
    </source>
</reference>
<name>A0A2T6BYP2_9FLAO</name>
<dbReference type="Proteomes" id="UP000244090">
    <property type="component" value="Unassembled WGS sequence"/>
</dbReference>
<dbReference type="AlphaFoldDB" id="A0A2T6BYP2"/>
<evidence type="ECO:0000313" key="2">
    <source>
        <dbReference type="Proteomes" id="UP000244090"/>
    </source>
</evidence>
<dbReference type="PANTHER" id="PTHR37953:SF1">
    <property type="entry name" value="UPF0127 PROTEIN MJ1496"/>
    <property type="match status" value="1"/>
</dbReference>
<dbReference type="InterPro" id="IPR003795">
    <property type="entry name" value="DUF192"/>
</dbReference>
<proteinExistence type="predicted"/>
<dbReference type="Gene3D" id="2.60.120.1140">
    <property type="entry name" value="Protein of unknown function DUF192"/>
    <property type="match status" value="1"/>
</dbReference>
<keyword evidence="2" id="KW-1185">Reference proteome</keyword>
<dbReference type="EMBL" id="QBKT01000005">
    <property type="protein sequence ID" value="PTX61183.1"/>
    <property type="molecule type" value="Genomic_DNA"/>
</dbReference>
<evidence type="ECO:0000313" key="1">
    <source>
        <dbReference type="EMBL" id="PTX61183.1"/>
    </source>
</evidence>
<organism evidence="1 2">
    <name type="scientific">Kordia periserrulae</name>
    <dbReference type="NCBI Taxonomy" id="701523"/>
    <lineage>
        <taxon>Bacteria</taxon>
        <taxon>Pseudomonadati</taxon>
        <taxon>Bacteroidota</taxon>
        <taxon>Flavobacteriia</taxon>
        <taxon>Flavobacteriales</taxon>
        <taxon>Flavobacteriaceae</taxon>
        <taxon>Kordia</taxon>
    </lineage>
</organism>
<dbReference type="RefSeq" id="WP_108115282.1">
    <property type="nucleotide sequence ID" value="NZ_QBKT01000005.1"/>
</dbReference>
<dbReference type="PROSITE" id="PS51257">
    <property type="entry name" value="PROKAR_LIPOPROTEIN"/>
    <property type="match status" value="1"/>
</dbReference>
<dbReference type="OrthoDB" id="5526466at2"/>